<keyword evidence="9 15" id="KW-0540">Nuclease</keyword>
<dbReference type="CDD" id="cd00593">
    <property type="entry name" value="RIBOc"/>
    <property type="match status" value="1"/>
</dbReference>
<keyword evidence="6 15" id="KW-0698">rRNA processing</keyword>
<feature type="active site" evidence="15">
    <location>
        <position position="59"/>
    </location>
</feature>
<dbReference type="EC" id="3.1.26.3" evidence="15"/>
<feature type="domain" description="RNase III" evidence="17">
    <location>
        <begin position="25"/>
        <end position="142"/>
    </location>
</feature>
<evidence type="ECO:0000256" key="14">
    <source>
        <dbReference type="ARBA" id="ARBA00022884"/>
    </source>
</evidence>
<dbReference type="PROSITE" id="PS50142">
    <property type="entry name" value="RNASE_3_2"/>
    <property type="match status" value="1"/>
</dbReference>
<evidence type="ECO:0000256" key="8">
    <source>
        <dbReference type="ARBA" id="ARBA00022694"/>
    </source>
</evidence>
<evidence type="ECO:0000259" key="16">
    <source>
        <dbReference type="PROSITE" id="PS50137"/>
    </source>
</evidence>
<gene>
    <name evidence="15" type="primary">rnc</name>
    <name evidence="18" type="ORF">FYJ63_10310</name>
</gene>
<feature type="binding site" evidence="15">
    <location>
        <position position="128"/>
    </location>
    <ligand>
        <name>Mg(2+)</name>
        <dbReference type="ChEBI" id="CHEBI:18420"/>
    </ligand>
</feature>
<evidence type="ECO:0000256" key="13">
    <source>
        <dbReference type="ARBA" id="ARBA00022842"/>
    </source>
</evidence>
<dbReference type="SMART" id="SM00535">
    <property type="entry name" value="RIBOc"/>
    <property type="match status" value="1"/>
</dbReference>
<dbReference type="Pfam" id="PF00035">
    <property type="entry name" value="dsrm"/>
    <property type="match status" value="1"/>
</dbReference>
<reference evidence="18 19" key="1">
    <citation type="submission" date="2019-08" db="EMBL/GenBank/DDBJ databases">
        <title>In-depth cultivation of the pig gut microbiome towards novel bacterial diversity and tailored functional studies.</title>
        <authorList>
            <person name="Wylensek D."/>
            <person name="Hitch T.C.A."/>
            <person name="Clavel T."/>
        </authorList>
    </citation>
    <scope>NUCLEOTIDE SEQUENCE [LARGE SCALE GENOMIC DNA]</scope>
    <source>
        <strain evidence="18 19">RF-GAM-744-WT-7</strain>
    </source>
</reference>
<evidence type="ECO:0000256" key="15">
    <source>
        <dbReference type="HAMAP-Rule" id="MF_00104"/>
    </source>
</evidence>
<dbReference type="PROSITE" id="PS00517">
    <property type="entry name" value="RNASE_3_1"/>
    <property type="match status" value="1"/>
</dbReference>
<dbReference type="HAMAP" id="MF_00104">
    <property type="entry name" value="RNase_III"/>
    <property type="match status" value="1"/>
</dbReference>
<keyword evidence="10 15" id="KW-0479">Metal-binding</keyword>
<keyword evidence="7 15" id="KW-0507">mRNA processing</keyword>
<dbReference type="PROSITE" id="PS50137">
    <property type="entry name" value="DS_RBD"/>
    <property type="match status" value="1"/>
</dbReference>
<dbReference type="SMART" id="SM00358">
    <property type="entry name" value="DSRM"/>
    <property type="match status" value="1"/>
</dbReference>
<name>A0A7K0K587_9ACTO</name>
<dbReference type="GO" id="GO:0008033">
    <property type="term" value="P:tRNA processing"/>
    <property type="evidence" value="ECO:0007669"/>
    <property type="project" value="UniProtKB-KW"/>
</dbReference>
<accession>A0A7K0K587</accession>
<evidence type="ECO:0000256" key="12">
    <source>
        <dbReference type="ARBA" id="ARBA00022801"/>
    </source>
</evidence>
<keyword evidence="14 15" id="KW-0694">RNA-binding</keyword>
<dbReference type="InterPro" id="IPR014720">
    <property type="entry name" value="dsRBD_dom"/>
</dbReference>
<dbReference type="GO" id="GO:0010468">
    <property type="term" value="P:regulation of gene expression"/>
    <property type="evidence" value="ECO:0007669"/>
    <property type="project" value="TreeGrafter"/>
</dbReference>
<comment type="cofactor">
    <cofactor evidence="15">
        <name>Mg(2+)</name>
        <dbReference type="ChEBI" id="CHEBI:18420"/>
    </cofactor>
</comment>
<evidence type="ECO:0000256" key="5">
    <source>
        <dbReference type="ARBA" id="ARBA00022490"/>
    </source>
</evidence>
<dbReference type="Gene3D" id="3.30.160.20">
    <property type="match status" value="1"/>
</dbReference>
<keyword evidence="19" id="KW-1185">Reference proteome</keyword>
<dbReference type="PANTHER" id="PTHR11207">
    <property type="entry name" value="RIBONUCLEASE III"/>
    <property type="match status" value="1"/>
</dbReference>
<evidence type="ECO:0000256" key="2">
    <source>
        <dbReference type="ARBA" id="ARBA00004496"/>
    </source>
</evidence>
<sequence>MEPKTPAERKATLSRLLADWGGTVDPELLVVAMTHRSFAHEHGKTGSTGTNERLEFLGDAVLQIIVTEYLFRNYPDEPEGDLAPMRAATVSQQPLAEVARQIRLGDYLLLGKGEDRQNGRDKDSILSDTLEALIGATYLSSGLESTRVVVERHLRRLLRNAPRRAVAMDWKTNLQETLNQRGLGEVTYHLTEKGPDHNKRFHVKAEVNGEIWGEGEGSSKKTAEHNAAKAVMDTLFERYPEEPSDA</sequence>
<comment type="subunit">
    <text evidence="4 15">Homodimer.</text>
</comment>
<dbReference type="GO" id="GO:0019843">
    <property type="term" value="F:rRNA binding"/>
    <property type="evidence" value="ECO:0007669"/>
    <property type="project" value="UniProtKB-KW"/>
</dbReference>
<comment type="function">
    <text evidence="15">Digests double-stranded RNA. Involved in the processing of primary rRNA transcript to yield the immediate precursors to the large and small rRNAs (23S and 16S). Processes some mRNAs, and tRNAs when they are encoded in the rRNA operon. Processes pre-crRNA and tracrRNA of type II CRISPR loci if present in the organism.</text>
</comment>
<evidence type="ECO:0000256" key="10">
    <source>
        <dbReference type="ARBA" id="ARBA00022723"/>
    </source>
</evidence>
<dbReference type="Gene3D" id="1.10.1520.10">
    <property type="entry name" value="Ribonuclease III domain"/>
    <property type="match status" value="1"/>
</dbReference>
<dbReference type="EMBL" id="VUMY01000024">
    <property type="protein sequence ID" value="MST50609.1"/>
    <property type="molecule type" value="Genomic_DNA"/>
</dbReference>
<dbReference type="Pfam" id="PF14622">
    <property type="entry name" value="Ribonucleas_3_3"/>
    <property type="match status" value="1"/>
</dbReference>
<evidence type="ECO:0000313" key="19">
    <source>
        <dbReference type="Proteomes" id="UP000442535"/>
    </source>
</evidence>
<evidence type="ECO:0000256" key="7">
    <source>
        <dbReference type="ARBA" id="ARBA00022664"/>
    </source>
</evidence>
<dbReference type="PANTHER" id="PTHR11207:SF0">
    <property type="entry name" value="RIBONUCLEASE 3"/>
    <property type="match status" value="1"/>
</dbReference>
<evidence type="ECO:0000256" key="6">
    <source>
        <dbReference type="ARBA" id="ARBA00022552"/>
    </source>
</evidence>
<dbReference type="GO" id="GO:0042802">
    <property type="term" value="F:identical protein binding"/>
    <property type="evidence" value="ECO:0007669"/>
    <property type="project" value="UniProtKB-ARBA"/>
</dbReference>
<feature type="active site" evidence="15">
    <location>
        <position position="131"/>
    </location>
</feature>
<evidence type="ECO:0000256" key="9">
    <source>
        <dbReference type="ARBA" id="ARBA00022722"/>
    </source>
</evidence>
<keyword evidence="11 15" id="KW-0255">Endonuclease</keyword>
<dbReference type="InterPro" id="IPR011907">
    <property type="entry name" value="RNase_III"/>
</dbReference>
<dbReference type="AlphaFoldDB" id="A0A7K0K587"/>
<dbReference type="FunFam" id="1.10.1520.10:FF:000001">
    <property type="entry name" value="Ribonuclease 3"/>
    <property type="match status" value="1"/>
</dbReference>
<keyword evidence="15" id="KW-0699">rRNA-binding</keyword>
<evidence type="ECO:0000313" key="18">
    <source>
        <dbReference type="EMBL" id="MST50609.1"/>
    </source>
</evidence>
<dbReference type="GO" id="GO:0006364">
    <property type="term" value="P:rRNA processing"/>
    <property type="evidence" value="ECO:0007669"/>
    <property type="project" value="UniProtKB-UniRule"/>
</dbReference>
<dbReference type="SUPFAM" id="SSF54768">
    <property type="entry name" value="dsRNA-binding domain-like"/>
    <property type="match status" value="1"/>
</dbReference>
<organism evidence="18 19">
    <name type="scientific">Mobiluncus porci</name>
    <dbReference type="NCBI Taxonomy" id="2652278"/>
    <lineage>
        <taxon>Bacteria</taxon>
        <taxon>Bacillati</taxon>
        <taxon>Actinomycetota</taxon>
        <taxon>Actinomycetes</taxon>
        <taxon>Actinomycetales</taxon>
        <taxon>Actinomycetaceae</taxon>
        <taxon>Mobiluncus</taxon>
    </lineage>
</organism>
<keyword evidence="5 15" id="KW-0963">Cytoplasm</keyword>
<comment type="catalytic activity">
    <reaction evidence="1 15">
        <text>Endonucleolytic cleavage to 5'-phosphomonoester.</text>
        <dbReference type="EC" id="3.1.26.3"/>
    </reaction>
</comment>
<dbReference type="InterPro" id="IPR036389">
    <property type="entry name" value="RNase_III_sf"/>
</dbReference>
<comment type="caution">
    <text evidence="18">The sequence shown here is derived from an EMBL/GenBank/DDBJ whole genome shotgun (WGS) entry which is preliminary data.</text>
</comment>
<comment type="similarity">
    <text evidence="3">Belongs to the ribonuclease III family.</text>
</comment>
<evidence type="ECO:0000256" key="4">
    <source>
        <dbReference type="ARBA" id="ARBA00011738"/>
    </source>
</evidence>
<evidence type="ECO:0000259" key="17">
    <source>
        <dbReference type="PROSITE" id="PS50142"/>
    </source>
</evidence>
<dbReference type="InterPro" id="IPR000999">
    <property type="entry name" value="RNase_III_dom"/>
</dbReference>
<dbReference type="GO" id="GO:0003725">
    <property type="term" value="F:double-stranded RNA binding"/>
    <property type="evidence" value="ECO:0007669"/>
    <property type="project" value="TreeGrafter"/>
</dbReference>
<comment type="subcellular location">
    <subcellularLocation>
        <location evidence="2 15">Cytoplasm</location>
    </subcellularLocation>
</comment>
<keyword evidence="12 15" id="KW-0378">Hydrolase</keyword>
<dbReference type="Proteomes" id="UP000442535">
    <property type="component" value="Unassembled WGS sequence"/>
</dbReference>
<keyword evidence="13 15" id="KW-0460">Magnesium</keyword>
<feature type="domain" description="DRBM" evidence="16">
    <location>
        <begin position="169"/>
        <end position="237"/>
    </location>
</feature>
<protein>
    <recommendedName>
        <fullName evidence="15">Ribonuclease 3</fullName>
        <ecNumber evidence="15">3.1.26.3</ecNumber>
    </recommendedName>
    <alternativeName>
        <fullName evidence="15">Ribonuclease III</fullName>
        <shortName evidence="15">RNase III</shortName>
    </alternativeName>
</protein>
<dbReference type="FunFam" id="3.30.160.20:FF:000003">
    <property type="entry name" value="Ribonuclease 3"/>
    <property type="match status" value="1"/>
</dbReference>
<dbReference type="GO" id="GO:0046872">
    <property type="term" value="F:metal ion binding"/>
    <property type="evidence" value="ECO:0007669"/>
    <property type="project" value="UniProtKB-KW"/>
</dbReference>
<keyword evidence="8 15" id="KW-0819">tRNA processing</keyword>
<evidence type="ECO:0000256" key="11">
    <source>
        <dbReference type="ARBA" id="ARBA00022759"/>
    </source>
</evidence>
<evidence type="ECO:0000256" key="3">
    <source>
        <dbReference type="ARBA" id="ARBA00010183"/>
    </source>
</evidence>
<dbReference type="GO" id="GO:0004525">
    <property type="term" value="F:ribonuclease III activity"/>
    <property type="evidence" value="ECO:0007669"/>
    <property type="project" value="UniProtKB-UniRule"/>
</dbReference>
<dbReference type="GO" id="GO:0005737">
    <property type="term" value="C:cytoplasm"/>
    <property type="evidence" value="ECO:0007669"/>
    <property type="project" value="UniProtKB-SubCell"/>
</dbReference>
<dbReference type="SUPFAM" id="SSF69065">
    <property type="entry name" value="RNase III domain-like"/>
    <property type="match status" value="1"/>
</dbReference>
<feature type="binding site" evidence="15">
    <location>
        <position position="55"/>
    </location>
    <ligand>
        <name>Mg(2+)</name>
        <dbReference type="ChEBI" id="CHEBI:18420"/>
    </ligand>
</feature>
<feature type="binding site" evidence="15">
    <location>
        <position position="131"/>
    </location>
    <ligand>
        <name>Mg(2+)</name>
        <dbReference type="ChEBI" id="CHEBI:18420"/>
    </ligand>
</feature>
<dbReference type="GO" id="GO:0006397">
    <property type="term" value="P:mRNA processing"/>
    <property type="evidence" value="ECO:0007669"/>
    <property type="project" value="UniProtKB-UniRule"/>
</dbReference>
<dbReference type="NCBIfam" id="TIGR02191">
    <property type="entry name" value="RNaseIII"/>
    <property type="match status" value="1"/>
</dbReference>
<evidence type="ECO:0000256" key="1">
    <source>
        <dbReference type="ARBA" id="ARBA00000109"/>
    </source>
</evidence>
<dbReference type="CDD" id="cd10845">
    <property type="entry name" value="DSRM_RNAse_III_family"/>
    <property type="match status" value="1"/>
</dbReference>
<proteinExistence type="inferred from homology"/>